<gene>
    <name evidence="5" type="ORF">FB45DRAFT_737054</name>
</gene>
<sequence length="234" mass="23617">MSLYLASLFLTVVLGVPLEPRTVFAPPITSPTSTSVWKVGQVQTVTWNATGIPTGVQGKIQLGFLTEESENLSQILAEGFNLTDEKVNITVPDVVSRTNYIVVLFGDSGNISPKFTIQGGPASVSGRSSTLSASTAAASARSNTPSPPIATAPLSSAPQSTATAPGSASTSTSTSSSSAASSASLSPSLPTASSPTVPSSSSPSPSTNGGWSTNKLQLFQVVLAPAAAALMLVF</sequence>
<feature type="compositionally biased region" description="Low complexity" evidence="2">
    <location>
        <begin position="151"/>
        <end position="207"/>
    </location>
</feature>
<feature type="signal peptide" evidence="3">
    <location>
        <begin position="1"/>
        <end position="15"/>
    </location>
</feature>
<evidence type="ECO:0000259" key="4">
    <source>
        <dbReference type="Pfam" id="PF10342"/>
    </source>
</evidence>
<evidence type="ECO:0000256" key="2">
    <source>
        <dbReference type="SAM" id="MobiDB-lite"/>
    </source>
</evidence>
<comment type="caution">
    <text evidence="5">The sequence shown here is derived from an EMBL/GenBank/DDBJ whole genome shotgun (WGS) entry which is preliminary data.</text>
</comment>
<dbReference type="Pfam" id="PF10342">
    <property type="entry name" value="Kre9_KNH"/>
    <property type="match status" value="1"/>
</dbReference>
<evidence type="ECO:0000313" key="6">
    <source>
        <dbReference type="Proteomes" id="UP001221142"/>
    </source>
</evidence>
<feature type="chain" id="PRO_5041970807" description="Yeast cell wall synthesis Kre9/Knh1-like N-terminal domain-containing protein" evidence="3">
    <location>
        <begin position="16"/>
        <end position="234"/>
    </location>
</feature>
<protein>
    <recommendedName>
        <fullName evidence="4">Yeast cell wall synthesis Kre9/Knh1-like N-terminal domain-containing protein</fullName>
    </recommendedName>
</protein>
<feature type="region of interest" description="Disordered" evidence="2">
    <location>
        <begin position="135"/>
        <end position="209"/>
    </location>
</feature>
<proteinExistence type="predicted"/>
<dbReference type="AlphaFoldDB" id="A0AAD7FUG7"/>
<dbReference type="PANTHER" id="PTHR40633">
    <property type="entry name" value="MATRIX PROTEIN, PUTATIVE (AFU_ORTHOLOGUE AFUA_8G05410)-RELATED"/>
    <property type="match status" value="1"/>
</dbReference>
<keyword evidence="6" id="KW-1185">Reference proteome</keyword>
<evidence type="ECO:0000313" key="5">
    <source>
        <dbReference type="EMBL" id="KAJ7643995.1"/>
    </source>
</evidence>
<evidence type="ECO:0000256" key="1">
    <source>
        <dbReference type="ARBA" id="ARBA00022729"/>
    </source>
</evidence>
<dbReference type="PANTHER" id="PTHR40633:SF1">
    <property type="entry name" value="GPI ANCHORED SERINE-THREONINE RICH PROTEIN (AFU_ORTHOLOGUE AFUA_1G03630)"/>
    <property type="match status" value="1"/>
</dbReference>
<name>A0AAD7FUG7_9AGAR</name>
<dbReference type="Proteomes" id="UP001221142">
    <property type="component" value="Unassembled WGS sequence"/>
</dbReference>
<keyword evidence="1 3" id="KW-0732">Signal</keyword>
<dbReference type="EMBL" id="JARKIF010000003">
    <property type="protein sequence ID" value="KAJ7643995.1"/>
    <property type="molecule type" value="Genomic_DNA"/>
</dbReference>
<accession>A0AAD7FUG7</accession>
<dbReference type="InterPro" id="IPR052982">
    <property type="entry name" value="SRP1/TIP1-like"/>
</dbReference>
<dbReference type="InterPro" id="IPR018466">
    <property type="entry name" value="Kre9/Knh1-like_N"/>
</dbReference>
<organism evidence="5 6">
    <name type="scientific">Roridomyces roridus</name>
    <dbReference type="NCBI Taxonomy" id="1738132"/>
    <lineage>
        <taxon>Eukaryota</taxon>
        <taxon>Fungi</taxon>
        <taxon>Dikarya</taxon>
        <taxon>Basidiomycota</taxon>
        <taxon>Agaricomycotina</taxon>
        <taxon>Agaricomycetes</taxon>
        <taxon>Agaricomycetidae</taxon>
        <taxon>Agaricales</taxon>
        <taxon>Marasmiineae</taxon>
        <taxon>Mycenaceae</taxon>
        <taxon>Roridomyces</taxon>
    </lineage>
</organism>
<feature type="domain" description="Yeast cell wall synthesis Kre9/Knh1-like N-terminal" evidence="4">
    <location>
        <begin position="30"/>
        <end position="117"/>
    </location>
</feature>
<feature type="compositionally biased region" description="Low complexity" evidence="2">
    <location>
        <begin position="135"/>
        <end position="144"/>
    </location>
</feature>
<reference evidence="5" key="1">
    <citation type="submission" date="2023-03" db="EMBL/GenBank/DDBJ databases">
        <title>Massive genome expansion in bonnet fungi (Mycena s.s.) driven by repeated elements and novel gene families across ecological guilds.</title>
        <authorList>
            <consortium name="Lawrence Berkeley National Laboratory"/>
            <person name="Harder C.B."/>
            <person name="Miyauchi S."/>
            <person name="Viragh M."/>
            <person name="Kuo A."/>
            <person name="Thoen E."/>
            <person name="Andreopoulos B."/>
            <person name="Lu D."/>
            <person name="Skrede I."/>
            <person name="Drula E."/>
            <person name="Henrissat B."/>
            <person name="Morin E."/>
            <person name="Kohler A."/>
            <person name="Barry K."/>
            <person name="LaButti K."/>
            <person name="Morin E."/>
            <person name="Salamov A."/>
            <person name="Lipzen A."/>
            <person name="Mereny Z."/>
            <person name="Hegedus B."/>
            <person name="Baldrian P."/>
            <person name="Stursova M."/>
            <person name="Weitz H."/>
            <person name="Taylor A."/>
            <person name="Grigoriev I.V."/>
            <person name="Nagy L.G."/>
            <person name="Martin F."/>
            <person name="Kauserud H."/>
        </authorList>
    </citation>
    <scope>NUCLEOTIDE SEQUENCE</scope>
    <source>
        <strain evidence="5">9284</strain>
    </source>
</reference>
<evidence type="ECO:0000256" key="3">
    <source>
        <dbReference type="SAM" id="SignalP"/>
    </source>
</evidence>